<evidence type="ECO:0000313" key="3">
    <source>
        <dbReference type="EMBL" id="KXJ97011.1"/>
    </source>
</evidence>
<name>A0A136JIN6_9PEZI</name>
<keyword evidence="2" id="KW-1133">Transmembrane helix</keyword>
<keyword evidence="4" id="KW-1185">Reference proteome</keyword>
<gene>
    <name evidence="3" type="ORF">Micbo1qcDRAFT_155751</name>
</gene>
<sequence length="89" mass="9296">MRNPSPHEAQGKGKATILPTARPNRSRSATNEKMRSSEPGSDTLSRPGSGLMGAVVVLGVMSLVTGHCLGAQVCIRWAVEASGLGERPK</sequence>
<feature type="region of interest" description="Disordered" evidence="1">
    <location>
        <begin position="1"/>
        <end position="49"/>
    </location>
</feature>
<organism evidence="3 4">
    <name type="scientific">Microdochium bolleyi</name>
    <dbReference type="NCBI Taxonomy" id="196109"/>
    <lineage>
        <taxon>Eukaryota</taxon>
        <taxon>Fungi</taxon>
        <taxon>Dikarya</taxon>
        <taxon>Ascomycota</taxon>
        <taxon>Pezizomycotina</taxon>
        <taxon>Sordariomycetes</taxon>
        <taxon>Xylariomycetidae</taxon>
        <taxon>Xylariales</taxon>
        <taxon>Microdochiaceae</taxon>
        <taxon>Microdochium</taxon>
    </lineage>
</organism>
<proteinExistence type="predicted"/>
<reference evidence="4" key="1">
    <citation type="submission" date="2016-02" db="EMBL/GenBank/DDBJ databases">
        <title>Draft genome sequence of Microdochium bolleyi, a fungal endophyte of beachgrass.</title>
        <authorList>
            <consortium name="DOE Joint Genome Institute"/>
            <person name="David A.S."/>
            <person name="May G."/>
            <person name="Haridas S."/>
            <person name="Lim J."/>
            <person name="Wang M."/>
            <person name="Labutti K."/>
            <person name="Lipzen A."/>
            <person name="Barry K."/>
            <person name="Grigoriev I.V."/>
        </authorList>
    </citation>
    <scope>NUCLEOTIDE SEQUENCE [LARGE SCALE GENOMIC DNA]</scope>
    <source>
        <strain evidence="4">J235TASD1</strain>
    </source>
</reference>
<dbReference type="AlphaFoldDB" id="A0A136JIN6"/>
<dbReference type="InParanoid" id="A0A136JIN6"/>
<keyword evidence="2" id="KW-0812">Transmembrane</keyword>
<protein>
    <submittedName>
        <fullName evidence="3">Uncharacterized protein</fullName>
    </submittedName>
</protein>
<feature type="non-terminal residue" evidence="3">
    <location>
        <position position="89"/>
    </location>
</feature>
<feature type="transmembrane region" description="Helical" evidence="2">
    <location>
        <begin position="51"/>
        <end position="79"/>
    </location>
</feature>
<evidence type="ECO:0000256" key="2">
    <source>
        <dbReference type="SAM" id="Phobius"/>
    </source>
</evidence>
<dbReference type="EMBL" id="KQ964245">
    <property type="protein sequence ID" value="KXJ97011.1"/>
    <property type="molecule type" value="Genomic_DNA"/>
</dbReference>
<accession>A0A136JIN6</accession>
<evidence type="ECO:0000313" key="4">
    <source>
        <dbReference type="Proteomes" id="UP000070501"/>
    </source>
</evidence>
<keyword evidence="2" id="KW-0472">Membrane</keyword>
<dbReference type="Proteomes" id="UP000070501">
    <property type="component" value="Unassembled WGS sequence"/>
</dbReference>
<evidence type="ECO:0000256" key="1">
    <source>
        <dbReference type="SAM" id="MobiDB-lite"/>
    </source>
</evidence>